<dbReference type="InterPro" id="IPR029063">
    <property type="entry name" value="SAM-dependent_MTases_sf"/>
</dbReference>
<dbReference type="OrthoDB" id="1157001at2"/>
<dbReference type="GO" id="GO:0032259">
    <property type="term" value="P:methylation"/>
    <property type="evidence" value="ECO:0007669"/>
    <property type="project" value="UniProtKB-KW"/>
</dbReference>
<dbReference type="SUPFAM" id="SSF53335">
    <property type="entry name" value="S-adenosyl-L-methionine-dependent methyltransferases"/>
    <property type="match status" value="1"/>
</dbReference>
<dbReference type="Proteomes" id="UP000185221">
    <property type="component" value="Unassembled WGS sequence"/>
</dbReference>
<dbReference type="STRING" id="226505.SAMN05444394_0814"/>
<feature type="transmembrane region" description="Helical" evidence="1">
    <location>
        <begin position="98"/>
        <end position="117"/>
    </location>
</feature>
<reference evidence="3" key="1">
    <citation type="submission" date="2016-11" db="EMBL/GenBank/DDBJ databases">
        <authorList>
            <person name="Varghese N."/>
            <person name="Submissions S."/>
        </authorList>
    </citation>
    <scope>NUCLEOTIDE SEQUENCE [LARGE SCALE GENOMIC DNA]</scope>
    <source>
        <strain evidence="3">DSM 15292</strain>
    </source>
</reference>
<protein>
    <submittedName>
        <fullName evidence="2">Predicted RNA methylase</fullName>
    </submittedName>
</protein>
<name>A0A1N6DF01_9BACT</name>
<keyword evidence="1" id="KW-0812">Transmembrane</keyword>
<keyword evidence="2" id="KW-0489">Methyltransferase</keyword>
<accession>A0A1N6DF01</accession>
<keyword evidence="3" id="KW-1185">Reference proteome</keyword>
<sequence length="339" mass="39196">MDIQKEIIRITSEYFEDNLDYHKLSIASKEYKLLLNKICGRNIDIEKGRDDIGFDNGWALGTFWAALCLDDLIRTRQFIRGINKAIQEKIKKQKSLHILYAGTGPFATLILPIIFRYSKQKIKYTFLEINPLSFEILQGVISKLGLKDYNIKLEREDATKYQIDFNDKPDIIISETMQNALAKEQQVSIFLNLMNQVNEGTIFIPEKIELSIGLKKAGISEEETQIKHYQKEEKIFDLSKEAMFHLNPIESKLNGEILFDKRQTTLDEKRFRGFSQLLILTEIQVYKDEKIGINKSGLTTPKIIKDIPSDLKGSIIINTQYKISAQPELEYIITLPNPR</sequence>
<keyword evidence="1" id="KW-0472">Membrane</keyword>
<keyword evidence="1" id="KW-1133">Transmembrane helix</keyword>
<evidence type="ECO:0000313" key="3">
    <source>
        <dbReference type="Proteomes" id="UP000185221"/>
    </source>
</evidence>
<keyword evidence="2" id="KW-0808">Transferase</keyword>
<dbReference type="GO" id="GO:0008168">
    <property type="term" value="F:methyltransferase activity"/>
    <property type="evidence" value="ECO:0007669"/>
    <property type="project" value="UniProtKB-KW"/>
</dbReference>
<gene>
    <name evidence="2" type="ORF">SAMN05444394_0814</name>
</gene>
<organism evidence="2 3">
    <name type="scientific">Algoriphagus halophilus</name>
    <dbReference type="NCBI Taxonomy" id="226505"/>
    <lineage>
        <taxon>Bacteria</taxon>
        <taxon>Pseudomonadati</taxon>
        <taxon>Bacteroidota</taxon>
        <taxon>Cytophagia</taxon>
        <taxon>Cytophagales</taxon>
        <taxon>Cyclobacteriaceae</taxon>
        <taxon>Algoriphagus</taxon>
    </lineage>
</organism>
<evidence type="ECO:0000313" key="2">
    <source>
        <dbReference type="EMBL" id="SIN69389.1"/>
    </source>
</evidence>
<proteinExistence type="predicted"/>
<dbReference type="EMBL" id="FSRC01000001">
    <property type="protein sequence ID" value="SIN69389.1"/>
    <property type="molecule type" value="Genomic_DNA"/>
</dbReference>
<dbReference type="AlphaFoldDB" id="A0A1N6DF01"/>
<dbReference type="RefSeq" id="WP_074223535.1">
    <property type="nucleotide sequence ID" value="NZ_FSRC01000001.1"/>
</dbReference>
<dbReference type="Gene3D" id="3.40.50.150">
    <property type="entry name" value="Vaccinia Virus protein VP39"/>
    <property type="match status" value="1"/>
</dbReference>
<evidence type="ECO:0000256" key="1">
    <source>
        <dbReference type="SAM" id="Phobius"/>
    </source>
</evidence>